<evidence type="ECO:0000256" key="3">
    <source>
        <dbReference type="ARBA" id="ARBA00004632"/>
    </source>
</evidence>
<dbReference type="GO" id="GO:0016787">
    <property type="term" value="F:hydrolase activity"/>
    <property type="evidence" value="ECO:0007669"/>
    <property type="project" value="UniProtKB-KW"/>
</dbReference>
<evidence type="ECO:0000256" key="7">
    <source>
        <dbReference type="ARBA" id="ARBA00022801"/>
    </source>
</evidence>
<dbReference type="GO" id="GO:0016020">
    <property type="term" value="C:membrane"/>
    <property type="evidence" value="ECO:0007669"/>
    <property type="project" value="UniProtKB-SubCell"/>
</dbReference>
<organism evidence="25 26">
    <name type="scientific">Gordonia hirsuta DSM 44140 = NBRC 16056</name>
    <dbReference type="NCBI Taxonomy" id="1121927"/>
    <lineage>
        <taxon>Bacteria</taxon>
        <taxon>Bacillati</taxon>
        <taxon>Actinomycetota</taxon>
        <taxon>Actinomycetes</taxon>
        <taxon>Mycobacteriales</taxon>
        <taxon>Gordoniaceae</taxon>
        <taxon>Gordonia</taxon>
    </lineage>
</organism>
<keyword evidence="12" id="KW-0966">Cell projection</keyword>
<dbReference type="GO" id="GO:0006631">
    <property type="term" value="P:fatty acid metabolic process"/>
    <property type="evidence" value="ECO:0007669"/>
    <property type="project" value="UniProtKB-KW"/>
</dbReference>
<evidence type="ECO:0000256" key="10">
    <source>
        <dbReference type="ARBA" id="ARBA00023098"/>
    </source>
</evidence>
<keyword evidence="6" id="KW-0053">Apoptosis</keyword>
<evidence type="ECO:0000256" key="17">
    <source>
        <dbReference type="ARBA" id="ARBA00040123"/>
    </source>
</evidence>
<dbReference type="eggNOG" id="COG2050">
    <property type="taxonomic scope" value="Bacteria"/>
</dbReference>
<evidence type="ECO:0000256" key="21">
    <source>
        <dbReference type="ARBA" id="ARBA00047969"/>
    </source>
</evidence>
<keyword evidence="10" id="KW-0443">Lipid metabolism</keyword>
<feature type="domain" description="Thioesterase" evidence="24">
    <location>
        <begin position="120"/>
        <end position="191"/>
    </location>
</feature>
<evidence type="ECO:0000256" key="2">
    <source>
        <dbReference type="ARBA" id="ARBA00004496"/>
    </source>
</evidence>
<keyword evidence="9" id="KW-0809">Transit peptide</keyword>
<evidence type="ECO:0000256" key="19">
    <source>
        <dbReference type="ARBA" id="ARBA00047588"/>
    </source>
</evidence>
<comment type="catalytic activity">
    <reaction evidence="14">
        <text>(9Z)-octadecenoyl-CoA + H2O = (9Z)-octadecenoate + CoA + H(+)</text>
        <dbReference type="Rhea" id="RHEA:40139"/>
        <dbReference type="ChEBI" id="CHEBI:15377"/>
        <dbReference type="ChEBI" id="CHEBI:15378"/>
        <dbReference type="ChEBI" id="CHEBI:30823"/>
        <dbReference type="ChEBI" id="CHEBI:57287"/>
        <dbReference type="ChEBI" id="CHEBI:57387"/>
    </reaction>
    <physiologicalReaction direction="left-to-right" evidence="14">
        <dbReference type="Rhea" id="RHEA:40140"/>
    </physiologicalReaction>
</comment>
<comment type="similarity">
    <text evidence="15">Belongs to the THEM4/THEM5 thioesterase family.</text>
</comment>
<keyword evidence="11" id="KW-0472">Membrane</keyword>
<proteinExistence type="inferred from homology"/>
<dbReference type="InterPro" id="IPR006683">
    <property type="entry name" value="Thioestr_dom"/>
</dbReference>
<evidence type="ECO:0000256" key="22">
    <source>
        <dbReference type="ARBA" id="ARBA00048074"/>
    </source>
</evidence>
<gene>
    <name evidence="25" type="ORF">GOHSU_04_01860</name>
</gene>
<dbReference type="Gene3D" id="3.10.129.10">
    <property type="entry name" value="Hotdog Thioesterase"/>
    <property type="match status" value="1"/>
</dbReference>
<evidence type="ECO:0000256" key="15">
    <source>
        <dbReference type="ARBA" id="ARBA00038456"/>
    </source>
</evidence>
<dbReference type="PANTHER" id="PTHR12418">
    <property type="entry name" value="ACYL-COENZYME A THIOESTERASE THEM4"/>
    <property type="match status" value="1"/>
</dbReference>
<comment type="catalytic activity">
    <reaction evidence="13">
        <text>(5Z,8Z,11Z,14Z)-eicosatetraenoyl-CoA + H2O = (5Z,8Z,11Z,14Z)-eicosatetraenoate + CoA + H(+)</text>
        <dbReference type="Rhea" id="RHEA:40151"/>
        <dbReference type="ChEBI" id="CHEBI:15377"/>
        <dbReference type="ChEBI" id="CHEBI:15378"/>
        <dbReference type="ChEBI" id="CHEBI:32395"/>
        <dbReference type="ChEBI" id="CHEBI:57287"/>
        <dbReference type="ChEBI" id="CHEBI:57368"/>
    </reaction>
    <physiologicalReaction direction="left-to-right" evidence="13">
        <dbReference type="Rhea" id="RHEA:40152"/>
    </physiologicalReaction>
</comment>
<protein>
    <recommendedName>
        <fullName evidence="17">Acyl-coenzyme A thioesterase THEM4</fullName>
        <ecNumber evidence="16">3.1.2.2</ecNumber>
    </recommendedName>
    <alternativeName>
        <fullName evidence="18">Thioesterase superfamily member 4</fullName>
    </alternativeName>
</protein>
<evidence type="ECO:0000256" key="14">
    <source>
        <dbReference type="ARBA" id="ARBA00037002"/>
    </source>
</evidence>
<reference evidence="25 26" key="1">
    <citation type="submission" date="2012-12" db="EMBL/GenBank/DDBJ databases">
        <title>Whole genome shotgun sequence of Gordonia hirsuta NBRC 16056.</title>
        <authorList>
            <person name="Isaki-Nakamura S."/>
            <person name="Hosoyama A."/>
            <person name="Tsuchikane K."/>
            <person name="Katsumata H."/>
            <person name="Baba S."/>
            <person name="Yamazaki S."/>
            <person name="Fujita N."/>
        </authorList>
    </citation>
    <scope>NUCLEOTIDE SEQUENCE [LARGE SCALE GENOMIC DNA]</scope>
    <source>
        <strain evidence="25 26">NBRC 16056</strain>
    </source>
</reference>
<evidence type="ECO:0000256" key="9">
    <source>
        <dbReference type="ARBA" id="ARBA00022946"/>
    </source>
</evidence>
<evidence type="ECO:0000256" key="20">
    <source>
        <dbReference type="ARBA" id="ARBA00047734"/>
    </source>
</evidence>
<evidence type="ECO:0000256" key="1">
    <source>
        <dbReference type="ARBA" id="ARBA00004170"/>
    </source>
</evidence>
<evidence type="ECO:0000256" key="18">
    <source>
        <dbReference type="ARBA" id="ARBA00043210"/>
    </source>
</evidence>
<comment type="catalytic activity">
    <reaction evidence="22">
        <text>dodecanoyl-CoA + H2O = dodecanoate + CoA + H(+)</text>
        <dbReference type="Rhea" id="RHEA:30135"/>
        <dbReference type="ChEBI" id="CHEBI:15377"/>
        <dbReference type="ChEBI" id="CHEBI:15378"/>
        <dbReference type="ChEBI" id="CHEBI:18262"/>
        <dbReference type="ChEBI" id="CHEBI:57287"/>
        <dbReference type="ChEBI" id="CHEBI:57375"/>
    </reaction>
    <physiologicalReaction direction="left-to-right" evidence="22">
        <dbReference type="Rhea" id="RHEA:30136"/>
    </physiologicalReaction>
</comment>
<keyword evidence="4" id="KW-1003">Cell membrane</keyword>
<comment type="catalytic activity">
    <reaction evidence="21">
        <text>decanoyl-CoA + H2O = decanoate + CoA + H(+)</text>
        <dbReference type="Rhea" id="RHEA:40059"/>
        <dbReference type="ChEBI" id="CHEBI:15377"/>
        <dbReference type="ChEBI" id="CHEBI:15378"/>
        <dbReference type="ChEBI" id="CHEBI:27689"/>
        <dbReference type="ChEBI" id="CHEBI:57287"/>
        <dbReference type="ChEBI" id="CHEBI:61430"/>
    </reaction>
    <physiologicalReaction direction="left-to-right" evidence="21">
        <dbReference type="Rhea" id="RHEA:40060"/>
    </physiologicalReaction>
</comment>
<keyword evidence="7" id="KW-0378">Hydrolase</keyword>
<accession>L7L6C8</accession>
<dbReference type="OrthoDB" id="5242242at2"/>
<comment type="caution">
    <text evidence="25">The sequence shown here is derived from an EMBL/GenBank/DDBJ whole genome shotgun (WGS) entry which is preliminary data.</text>
</comment>
<dbReference type="Proteomes" id="UP000053405">
    <property type="component" value="Unassembled WGS sequence"/>
</dbReference>
<evidence type="ECO:0000256" key="5">
    <source>
        <dbReference type="ARBA" id="ARBA00022490"/>
    </source>
</evidence>
<dbReference type="CDD" id="cd03443">
    <property type="entry name" value="PaaI_thioesterase"/>
    <property type="match status" value="1"/>
</dbReference>
<dbReference type="PANTHER" id="PTHR12418:SF19">
    <property type="entry name" value="ACYL-COENZYME A THIOESTERASE THEM4"/>
    <property type="match status" value="1"/>
</dbReference>
<dbReference type="SUPFAM" id="SSF54637">
    <property type="entry name" value="Thioesterase/thiol ester dehydrase-isomerase"/>
    <property type="match status" value="1"/>
</dbReference>
<evidence type="ECO:0000313" key="25">
    <source>
        <dbReference type="EMBL" id="GAC56316.1"/>
    </source>
</evidence>
<dbReference type="AlphaFoldDB" id="L7L6C8"/>
<dbReference type="RefSeq" id="WP_005936280.1">
    <property type="nucleotide sequence ID" value="NZ_ATVK01000041.1"/>
</dbReference>
<keyword evidence="8" id="KW-0276">Fatty acid metabolism</keyword>
<name>L7L6C8_9ACTN</name>
<keyword evidence="26" id="KW-1185">Reference proteome</keyword>
<evidence type="ECO:0000256" key="16">
    <source>
        <dbReference type="ARBA" id="ARBA00038848"/>
    </source>
</evidence>
<evidence type="ECO:0000256" key="11">
    <source>
        <dbReference type="ARBA" id="ARBA00023136"/>
    </source>
</evidence>
<comment type="catalytic activity">
    <reaction evidence="19">
        <text>octanoyl-CoA + H2O = octanoate + CoA + H(+)</text>
        <dbReference type="Rhea" id="RHEA:30143"/>
        <dbReference type="ChEBI" id="CHEBI:15377"/>
        <dbReference type="ChEBI" id="CHEBI:15378"/>
        <dbReference type="ChEBI" id="CHEBI:25646"/>
        <dbReference type="ChEBI" id="CHEBI:57287"/>
        <dbReference type="ChEBI" id="CHEBI:57386"/>
    </reaction>
    <physiologicalReaction direction="left-to-right" evidence="19">
        <dbReference type="Rhea" id="RHEA:30144"/>
    </physiologicalReaction>
</comment>
<comment type="catalytic activity">
    <reaction evidence="23">
        <text>tetradecanoyl-CoA + H2O = tetradecanoate + CoA + H(+)</text>
        <dbReference type="Rhea" id="RHEA:40119"/>
        <dbReference type="ChEBI" id="CHEBI:15377"/>
        <dbReference type="ChEBI" id="CHEBI:15378"/>
        <dbReference type="ChEBI" id="CHEBI:30807"/>
        <dbReference type="ChEBI" id="CHEBI:57287"/>
        <dbReference type="ChEBI" id="CHEBI:57385"/>
    </reaction>
    <physiologicalReaction direction="left-to-right" evidence="23">
        <dbReference type="Rhea" id="RHEA:40120"/>
    </physiologicalReaction>
</comment>
<comment type="subcellular location">
    <subcellularLocation>
        <location evidence="3">Cell projection</location>
        <location evidence="3">Ruffle membrane</location>
    </subcellularLocation>
    <subcellularLocation>
        <location evidence="2">Cytoplasm</location>
    </subcellularLocation>
    <subcellularLocation>
        <location evidence="1">Membrane</location>
        <topology evidence="1">Peripheral membrane protein</topology>
    </subcellularLocation>
</comment>
<sequence length="219" mass="22704">MSEYSIEEITADHLAHITAVAQGLAGDVRALVDATVRTQVGDDDVAAAREHIAAATALLRREQLPGAFGIRFSATAGKRNWGNAMVGLRNPVAPPMHMSYDGEKITGTVDLGAAYEGPAGLVHGGILAALLDQALGSAAENAGVPGMTGTLNVRYRQATVLGPVTVSAWLDRTEGIKSFAKGTVSTADGVTVEADGVFILPRWARGQSQEDAVRTVGEG</sequence>
<dbReference type="Pfam" id="PF03061">
    <property type="entry name" value="4HBT"/>
    <property type="match status" value="1"/>
</dbReference>
<dbReference type="EMBL" id="BANT01000004">
    <property type="protein sequence ID" value="GAC56316.1"/>
    <property type="molecule type" value="Genomic_DNA"/>
</dbReference>
<evidence type="ECO:0000256" key="8">
    <source>
        <dbReference type="ARBA" id="ARBA00022832"/>
    </source>
</evidence>
<dbReference type="STRING" id="1121927.GOHSU_04_01860"/>
<dbReference type="InterPro" id="IPR029069">
    <property type="entry name" value="HotDog_dom_sf"/>
</dbReference>
<evidence type="ECO:0000256" key="13">
    <source>
        <dbReference type="ARBA" id="ARBA00035852"/>
    </source>
</evidence>
<dbReference type="InterPro" id="IPR052365">
    <property type="entry name" value="THEM4/THEM5_acyl-CoA_thioest"/>
</dbReference>
<keyword evidence="5" id="KW-0963">Cytoplasm</keyword>
<evidence type="ECO:0000259" key="24">
    <source>
        <dbReference type="Pfam" id="PF03061"/>
    </source>
</evidence>
<dbReference type="GO" id="GO:0005737">
    <property type="term" value="C:cytoplasm"/>
    <property type="evidence" value="ECO:0007669"/>
    <property type="project" value="UniProtKB-SubCell"/>
</dbReference>
<evidence type="ECO:0000256" key="4">
    <source>
        <dbReference type="ARBA" id="ARBA00022475"/>
    </source>
</evidence>
<evidence type="ECO:0000256" key="23">
    <source>
        <dbReference type="ARBA" id="ARBA00048180"/>
    </source>
</evidence>
<evidence type="ECO:0000313" key="26">
    <source>
        <dbReference type="Proteomes" id="UP000053405"/>
    </source>
</evidence>
<dbReference type="EC" id="3.1.2.2" evidence="16"/>
<evidence type="ECO:0000256" key="12">
    <source>
        <dbReference type="ARBA" id="ARBA00023273"/>
    </source>
</evidence>
<comment type="catalytic activity">
    <reaction evidence="20">
        <text>hexadecanoyl-CoA + H2O = hexadecanoate + CoA + H(+)</text>
        <dbReference type="Rhea" id="RHEA:16645"/>
        <dbReference type="ChEBI" id="CHEBI:7896"/>
        <dbReference type="ChEBI" id="CHEBI:15377"/>
        <dbReference type="ChEBI" id="CHEBI:15378"/>
        <dbReference type="ChEBI" id="CHEBI:57287"/>
        <dbReference type="ChEBI" id="CHEBI:57379"/>
        <dbReference type="EC" id="3.1.2.2"/>
    </reaction>
    <physiologicalReaction direction="left-to-right" evidence="20">
        <dbReference type="Rhea" id="RHEA:16646"/>
    </physiologicalReaction>
</comment>
<evidence type="ECO:0000256" key="6">
    <source>
        <dbReference type="ARBA" id="ARBA00022703"/>
    </source>
</evidence>